<evidence type="ECO:0000256" key="4">
    <source>
        <dbReference type="RuleBase" id="RU367022"/>
    </source>
</evidence>
<keyword evidence="7" id="KW-1185">Reference proteome</keyword>
<reference evidence="8" key="1">
    <citation type="submission" date="2025-08" db="UniProtKB">
        <authorList>
            <consortium name="RefSeq"/>
        </authorList>
    </citation>
    <scope>IDENTIFICATION</scope>
</reference>
<keyword evidence="4" id="KW-0187">Copper transport</keyword>
<feature type="compositionally biased region" description="Basic and acidic residues" evidence="5">
    <location>
        <begin position="80"/>
        <end position="103"/>
    </location>
</feature>
<evidence type="ECO:0000256" key="2">
    <source>
        <dbReference type="ARBA" id="ARBA00022989"/>
    </source>
</evidence>
<gene>
    <name evidence="8" type="primary">LOC101851305</name>
</gene>
<feature type="signal peptide" evidence="6">
    <location>
        <begin position="1"/>
        <end position="24"/>
    </location>
</feature>
<feature type="compositionally biased region" description="Basic and acidic residues" evidence="5">
    <location>
        <begin position="39"/>
        <end position="73"/>
    </location>
</feature>
<evidence type="ECO:0000256" key="3">
    <source>
        <dbReference type="ARBA" id="ARBA00023136"/>
    </source>
</evidence>
<sequence length="286" mass="31114">MAVVGAMIASVLIVAAVIYSPVGADTMDHSTMNHSMMNHTDHSTMNHSDHSSMNHSDHSSMNHSNHDMPEHNHGTNMTDHSGHDMSGHDHSGHDHSGHDHSGHDMSGSGHDMSGSGSGQDMSGSGHDMSGMGHSGHGMNMPGMIMYFHTGYKEFVLFEECMTESKGAMAGACVIIFVVAVLYEGLKFLRELLLQRSLQATALTSSSTEKMVMQTRSVSVTSRMFSSGHVLQTILHVVQVFISYCLMLVFMTYNVWLCLAVVLGAGIGYFVFGWKRAVVVDSNEHCH</sequence>
<feature type="compositionally biased region" description="Low complexity" evidence="5">
    <location>
        <begin position="104"/>
        <end position="131"/>
    </location>
</feature>
<evidence type="ECO:0000313" key="8">
    <source>
        <dbReference type="RefSeq" id="XP_005110981.1"/>
    </source>
</evidence>
<feature type="transmembrane region" description="Helical" evidence="4">
    <location>
        <begin position="255"/>
        <end position="273"/>
    </location>
</feature>
<dbReference type="GeneID" id="101851305"/>
<comment type="similarity">
    <text evidence="4">Belongs to the copper transporter (Ctr) (TC 1.A.56) family. SLC31A subfamily.</text>
</comment>
<feature type="chain" id="PRO_5046415508" description="Copper transport protein" evidence="6">
    <location>
        <begin position="25"/>
        <end position="286"/>
    </location>
</feature>
<keyword evidence="2 4" id="KW-1133">Transmembrane helix</keyword>
<feature type="region of interest" description="Disordered" evidence="5">
    <location>
        <begin position="34"/>
        <end position="134"/>
    </location>
</feature>
<dbReference type="Proteomes" id="UP000694888">
    <property type="component" value="Unplaced"/>
</dbReference>
<evidence type="ECO:0000313" key="7">
    <source>
        <dbReference type="Proteomes" id="UP000694888"/>
    </source>
</evidence>
<feature type="transmembrane region" description="Helical" evidence="4">
    <location>
        <begin position="166"/>
        <end position="185"/>
    </location>
</feature>
<protein>
    <recommendedName>
        <fullName evidence="4">Copper transport protein</fullName>
    </recommendedName>
</protein>
<dbReference type="PANTHER" id="PTHR12483:SF115">
    <property type="entry name" value="COPPER TRANSPORT PROTEIN"/>
    <property type="match status" value="1"/>
</dbReference>
<evidence type="ECO:0000256" key="6">
    <source>
        <dbReference type="SAM" id="SignalP"/>
    </source>
</evidence>
<accession>A0ABM0K807</accession>
<proteinExistence type="inferred from homology"/>
<dbReference type="InterPro" id="IPR007274">
    <property type="entry name" value="Cop_transporter"/>
</dbReference>
<keyword evidence="4" id="KW-0186">Copper</keyword>
<organism evidence="7 8">
    <name type="scientific">Aplysia californica</name>
    <name type="common">California sea hare</name>
    <dbReference type="NCBI Taxonomy" id="6500"/>
    <lineage>
        <taxon>Eukaryota</taxon>
        <taxon>Metazoa</taxon>
        <taxon>Spiralia</taxon>
        <taxon>Lophotrochozoa</taxon>
        <taxon>Mollusca</taxon>
        <taxon>Gastropoda</taxon>
        <taxon>Heterobranchia</taxon>
        <taxon>Euthyneura</taxon>
        <taxon>Tectipleura</taxon>
        <taxon>Aplysiida</taxon>
        <taxon>Aplysioidea</taxon>
        <taxon>Aplysiidae</taxon>
        <taxon>Aplysia</taxon>
    </lineage>
</organism>
<comment type="subcellular location">
    <subcellularLocation>
        <location evidence="4">Membrane</location>
        <topology evidence="4">Multi-pass membrane protein</topology>
    </subcellularLocation>
</comment>
<keyword evidence="6" id="KW-0732">Signal</keyword>
<evidence type="ECO:0000256" key="5">
    <source>
        <dbReference type="SAM" id="MobiDB-lite"/>
    </source>
</evidence>
<dbReference type="Pfam" id="PF04145">
    <property type="entry name" value="Ctr"/>
    <property type="match status" value="1"/>
</dbReference>
<evidence type="ECO:0000256" key="1">
    <source>
        <dbReference type="ARBA" id="ARBA00022692"/>
    </source>
</evidence>
<feature type="transmembrane region" description="Helical" evidence="4">
    <location>
        <begin position="229"/>
        <end position="249"/>
    </location>
</feature>
<name>A0ABM0K807_APLCA</name>
<dbReference type="PANTHER" id="PTHR12483">
    <property type="entry name" value="SOLUTE CARRIER FAMILY 31 COPPER TRANSPORTERS"/>
    <property type="match status" value="1"/>
</dbReference>
<keyword evidence="4" id="KW-0406">Ion transport</keyword>
<keyword evidence="1 4" id="KW-0812">Transmembrane</keyword>
<dbReference type="RefSeq" id="XP_005110981.1">
    <property type="nucleotide sequence ID" value="XM_005110924.2"/>
</dbReference>
<keyword evidence="4" id="KW-0813">Transport</keyword>
<keyword evidence="3 4" id="KW-0472">Membrane</keyword>